<evidence type="ECO:0000313" key="3">
    <source>
        <dbReference type="Proteomes" id="UP001412067"/>
    </source>
</evidence>
<keyword evidence="3" id="KW-1185">Reference proteome</keyword>
<name>A0ABR2MXU6_9ASPA</name>
<dbReference type="PANTHER" id="PTHR47689:SF2">
    <property type="entry name" value="TETRATRICOPEPTIDE REPEAT (TPR)-LIKE SUPERFAMILY PROTEIN"/>
    <property type="match status" value="1"/>
</dbReference>
<proteinExistence type="predicted"/>
<evidence type="ECO:0000313" key="2">
    <source>
        <dbReference type="EMBL" id="KAK8969058.1"/>
    </source>
</evidence>
<accession>A0ABR2MXU6</accession>
<evidence type="ECO:0000256" key="1">
    <source>
        <dbReference type="SAM" id="MobiDB-lite"/>
    </source>
</evidence>
<reference evidence="2 3" key="1">
    <citation type="journal article" date="2022" name="Nat. Plants">
        <title>Genomes of leafy and leafless Platanthera orchids illuminate the evolution of mycoheterotrophy.</title>
        <authorList>
            <person name="Li M.H."/>
            <person name="Liu K.W."/>
            <person name="Li Z."/>
            <person name="Lu H.C."/>
            <person name="Ye Q.L."/>
            <person name="Zhang D."/>
            <person name="Wang J.Y."/>
            <person name="Li Y.F."/>
            <person name="Zhong Z.M."/>
            <person name="Liu X."/>
            <person name="Yu X."/>
            <person name="Liu D.K."/>
            <person name="Tu X.D."/>
            <person name="Liu B."/>
            <person name="Hao Y."/>
            <person name="Liao X.Y."/>
            <person name="Jiang Y.T."/>
            <person name="Sun W.H."/>
            <person name="Chen J."/>
            <person name="Chen Y.Q."/>
            <person name="Ai Y."/>
            <person name="Zhai J.W."/>
            <person name="Wu S.S."/>
            <person name="Zhou Z."/>
            <person name="Hsiao Y.Y."/>
            <person name="Wu W.L."/>
            <person name="Chen Y.Y."/>
            <person name="Lin Y.F."/>
            <person name="Hsu J.L."/>
            <person name="Li C.Y."/>
            <person name="Wang Z.W."/>
            <person name="Zhao X."/>
            <person name="Zhong W.Y."/>
            <person name="Ma X.K."/>
            <person name="Ma L."/>
            <person name="Huang J."/>
            <person name="Chen G.Z."/>
            <person name="Huang M.Z."/>
            <person name="Huang L."/>
            <person name="Peng D.H."/>
            <person name="Luo Y.B."/>
            <person name="Zou S.Q."/>
            <person name="Chen S.P."/>
            <person name="Lan S."/>
            <person name="Tsai W.C."/>
            <person name="Van de Peer Y."/>
            <person name="Liu Z.J."/>
        </authorList>
    </citation>
    <scope>NUCLEOTIDE SEQUENCE [LARGE SCALE GENOMIC DNA]</scope>
    <source>
        <strain evidence="2">Lor288</strain>
    </source>
</reference>
<dbReference type="Gene3D" id="1.25.40.10">
    <property type="entry name" value="Tetratricopeptide repeat domain"/>
    <property type="match status" value="1"/>
</dbReference>
<dbReference type="EMBL" id="JBBWWR010000003">
    <property type="protein sequence ID" value="KAK8969058.1"/>
    <property type="molecule type" value="Genomic_DNA"/>
</dbReference>
<feature type="region of interest" description="Disordered" evidence="1">
    <location>
        <begin position="300"/>
        <end position="323"/>
    </location>
</feature>
<protein>
    <submittedName>
        <fullName evidence="2">Uncharacterized protein</fullName>
    </submittedName>
</protein>
<organism evidence="2 3">
    <name type="scientific">Platanthera guangdongensis</name>
    <dbReference type="NCBI Taxonomy" id="2320717"/>
    <lineage>
        <taxon>Eukaryota</taxon>
        <taxon>Viridiplantae</taxon>
        <taxon>Streptophyta</taxon>
        <taxon>Embryophyta</taxon>
        <taxon>Tracheophyta</taxon>
        <taxon>Spermatophyta</taxon>
        <taxon>Magnoliopsida</taxon>
        <taxon>Liliopsida</taxon>
        <taxon>Asparagales</taxon>
        <taxon>Orchidaceae</taxon>
        <taxon>Orchidoideae</taxon>
        <taxon>Orchideae</taxon>
        <taxon>Orchidinae</taxon>
        <taxon>Platanthera</taxon>
    </lineage>
</organism>
<gene>
    <name evidence="2" type="ORF">KSP40_PGU008463</name>
</gene>
<sequence>MAGLLDKAACHDRVLNKCLQCIRFLASHESGERPAAGGPGADVSKELDVGRRLELSLWLAGDVRGHGAVEALADAGVACRLPEMSGKDVLSGVVTMMLLGDAEPMSKGELRVVPSLTLLTTEDGQWQRLTPLLLASHSASSDASSSFGSGHEISKIEGRVLGYGHTDYANTMYHLGMALYLQGRRKIQRHFYRRARGKRVKECRSCGGCREACDCCVARSRTGGKNEGEGLAASVTSMLLKSERLAEAENLQRKILHILEISKGWNLPETLSAAEGLAMILQSLEHFEEAQELLESKAKNLQPTNGEEQPQREEQQRGNKPRVVLGEIVVDQCWSGVFEGGSQWERGCRGKDDIGKKV</sequence>
<comment type="caution">
    <text evidence="2">The sequence shown here is derived from an EMBL/GenBank/DDBJ whole genome shotgun (WGS) entry which is preliminary data.</text>
</comment>
<dbReference type="InterPro" id="IPR011990">
    <property type="entry name" value="TPR-like_helical_dom_sf"/>
</dbReference>
<dbReference type="Proteomes" id="UP001412067">
    <property type="component" value="Unassembled WGS sequence"/>
</dbReference>
<dbReference type="PANTHER" id="PTHR47689">
    <property type="entry name" value="TETRATRICOPEPTIDE REPEAT (TPR)-LIKE SUPERFAMILY PROTEIN"/>
    <property type="match status" value="1"/>
</dbReference>